<dbReference type="Proteomes" id="UP001138780">
    <property type="component" value="Unassembled WGS sequence"/>
</dbReference>
<name>A0A9X0WNH1_9STRE</name>
<feature type="domain" description="VTC" evidence="1">
    <location>
        <begin position="10"/>
        <end position="237"/>
    </location>
</feature>
<dbReference type="AlphaFoldDB" id="A0A9X0WNH1"/>
<dbReference type="Gene3D" id="3.20.100.30">
    <property type="entry name" value="VTC, catalytic tunnel domain"/>
    <property type="match status" value="1"/>
</dbReference>
<dbReference type="InterPro" id="IPR018966">
    <property type="entry name" value="VTC_domain"/>
</dbReference>
<dbReference type="EMBL" id="CP072329">
    <property type="protein sequence ID" value="QUB38875.1"/>
    <property type="molecule type" value="Genomic_DNA"/>
</dbReference>
<evidence type="ECO:0000313" key="3">
    <source>
        <dbReference type="EMBL" id="QUB38875.1"/>
    </source>
</evidence>
<dbReference type="EMBL" id="MRXX01000004">
    <property type="protein sequence ID" value="MBK4779290.1"/>
    <property type="molecule type" value="Genomic_DNA"/>
</dbReference>
<dbReference type="Pfam" id="PF09359">
    <property type="entry name" value="VTC"/>
    <property type="match status" value="1"/>
</dbReference>
<protein>
    <submittedName>
        <fullName evidence="3">Polyphosphate polymerase domain-containing protein</fullName>
    </submittedName>
    <submittedName>
        <fullName evidence="2">Transporter</fullName>
    </submittedName>
</protein>
<evidence type="ECO:0000313" key="5">
    <source>
        <dbReference type="Proteomes" id="UP001138780"/>
    </source>
</evidence>
<sequence length="259" mass="30426">MKKTIETSFKRIETKYIVAKDDVKDLIKDLKEYVVEDDYPTSTISNIYFDTENFEVIQDALAKQHRREKIRMRTYIEKPQADSPVFLEVKSKDEEGIGHKFRLVATSQAIINLMTDGKVDHQIQDPDLVQEIQRLRKRYGHRLEPRMFIYYDRLSLKEKKSIQGYPYQKIRVTIDQNLVFRDQAVSLFRGKKGESLLEDDFVIMEIKAPGQEPQWLKDILEKYGLVKQKFSKYSCAYHKSQGLDYAPRPVEETVGAAYV</sequence>
<keyword evidence="4" id="KW-1185">Reference proteome</keyword>
<dbReference type="CDD" id="cd07750">
    <property type="entry name" value="PolyPPase_VTC_like"/>
    <property type="match status" value="1"/>
</dbReference>
<evidence type="ECO:0000259" key="1">
    <source>
        <dbReference type="Pfam" id="PF09359"/>
    </source>
</evidence>
<dbReference type="GO" id="GO:0006799">
    <property type="term" value="P:polyphosphate biosynthetic process"/>
    <property type="evidence" value="ECO:0007669"/>
    <property type="project" value="UniProtKB-ARBA"/>
</dbReference>
<dbReference type="InterPro" id="IPR042267">
    <property type="entry name" value="VTC_sf"/>
</dbReference>
<gene>
    <name evidence="2" type="ORF">BTU61_03640</name>
    <name evidence="3" type="ORF">J4854_10115</name>
</gene>
<reference evidence="2" key="1">
    <citation type="submission" date="2016-12" db="EMBL/GenBank/DDBJ databases">
        <title>Draft genome of Streptococcus lactarius CCUG 66490T type strain.</title>
        <authorList>
            <person name="Salva-Serra F."/>
            <person name="Engstrom-Jakobsson H."/>
            <person name="Thorell K."/>
            <person name="Gomila M."/>
            <person name="Gonzales-Siles L."/>
            <person name="Busquets A."/>
            <person name="Jaen-Luchoro D."/>
            <person name="Karlsson R."/>
            <person name="Kristiansson E."/>
            <person name="Moore E."/>
        </authorList>
    </citation>
    <scope>NUCLEOTIDE SEQUENCE</scope>
    <source>
        <strain evidence="2">CCUG 66490</strain>
    </source>
</reference>
<dbReference type="RefSeq" id="WP_200772373.1">
    <property type="nucleotide sequence ID" value="NZ_CP072329.1"/>
</dbReference>
<proteinExistence type="predicted"/>
<evidence type="ECO:0000313" key="2">
    <source>
        <dbReference type="EMBL" id="MBK4779290.1"/>
    </source>
</evidence>
<evidence type="ECO:0000313" key="4">
    <source>
        <dbReference type="Proteomes" id="UP000676511"/>
    </source>
</evidence>
<reference evidence="3 4" key="2">
    <citation type="submission" date="2021-03" db="EMBL/GenBank/DDBJ databases">
        <title>Human Oral Microbial Genomes.</title>
        <authorList>
            <person name="Johnston C.D."/>
            <person name="Chen T."/>
            <person name="Dewhirst F.E."/>
        </authorList>
    </citation>
    <scope>NUCLEOTIDE SEQUENCE [LARGE SCALE GENOMIC DNA]</scope>
    <source>
        <strain evidence="3 4">CCUG 66490</strain>
    </source>
</reference>
<organism evidence="2 5">
    <name type="scientific">Streptococcus lactarius</name>
    <dbReference type="NCBI Taxonomy" id="684066"/>
    <lineage>
        <taxon>Bacteria</taxon>
        <taxon>Bacillati</taxon>
        <taxon>Bacillota</taxon>
        <taxon>Bacilli</taxon>
        <taxon>Lactobacillales</taxon>
        <taxon>Streptococcaceae</taxon>
        <taxon>Streptococcus</taxon>
    </lineage>
</organism>
<accession>A0A9X0WNH1</accession>
<dbReference type="Proteomes" id="UP000676511">
    <property type="component" value="Chromosome"/>
</dbReference>